<evidence type="ECO:0000256" key="1">
    <source>
        <dbReference type="SAM" id="Phobius"/>
    </source>
</evidence>
<feature type="transmembrane region" description="Helical" evidence="1">
    <location>
        <begin position="84"/>
        <end position="107"/>
    </location>
</feature>
<dbReference type="GeneID" id="80558825"/>
<dbReference type="Proteomes" id="UP001321479">
    <property type="component" value="Segment"/>
</dbReference>
<evidence type="ECO:0000313" key="3">
    <source>
        <dbReference type="Proteomes" id="UP001321479"/>
    </source>
</evidence>
<keyword evidence="1" id="KW-0472">Membrane</keyword>
<keyword evidence="3" id="KW-1185">Reference proteome</keyword>
<feature type="transmembrane region" description="Helical" evidence="1">
    <location>
        <begin position="6"/>
        <end position="26"/>
    </location>
</feature>
<keyword evidence="1" id="KW-0812">Transmembrane</keyword>
<evidence type="ECO:0000313" key="2">
    <source>
        <dbReference type="EMBL" id="BCS83620.1"/>
    </source>
</evidence>
<organism evidence="2 3">
    <name type="scientific">Cotonvirus japonicus</name>
    <dbReference type="NCBI Taxonomy" id="2811091"/>
    <lineage>
        <taxon>Viruses</taxon>
        <taxon>Varidnaviria</taxon>
        <taxon>Bamfordvirae</taxon>
        <taxon>Nucleocytoviricota</taxon>
        <taxon>Megaviricetes</taxon>
        <taxon>Imitervirales</taxon>
        <taxon>Mimiviridae</taxon>
        <taxon>Megamimivirinae</taxon>
        <taxon>Cotonvirus</taxon>
        <taxon>Cotonvirus japonicum</taxon>
    </lineage>
</organism>
<dbReference type="EMBL" id="AP024483">
    <property type="protein sequence ID" value="BCS83620.1"/>
    <property type="molecule type" value="Genomic_DNA"/>
</dbReference>
<name>A0ABM7NTW7_9VIRU</name>
<accession>A0ABM7NTW7</accession>
<reference evidence="2 3" key="1">
    <citation type="submission" date="2021-02" db="EMBL/GenBank/DDBJ databases">
        <title>Cotonvirus japonicus, which uses Golgi apparatus of host cells for its virion factory, phylogenetically links tailed tupanvirus and icosahedral mimivirus.</title>
        <authorList>
            <person name="Takahashi H."/>
            <person name="Fukaya S."/>
            <person name="Song C."/>
            <person name="Murata K."/>
            <person name="Takemura M."/>
        </authorList>
    </citation>
    <scope>NUCLEOTIDE SEQUENCE [LARGE SCALE GENOMIC DNA]</scope>
</reference>
<protein>
    <submittedName>
        <fullName evidence="2">Uncharacterized protein</fullName>
    </submittedName>
</protein>
<dbReference type="RefSeq" id="YP_010842228.1">
    <property type="nucleotide sequence ID" value="NC_079139.1"/>
</dbReference>
<proteinExistence type="predicted"/>
<keyword evidence="1" id="KW-1133">Transmembrane helix</keyword>
<sequence>MTPKKFFKILIIMIIFLFVFAILNPFRDCVEFIPLIKTISDYKYSYNVYCIDQKCAYIYNGNRCFMFPYIKNNMSYIITIELKYLLGNLFACFLFIFIIFFFVHAFVKLPLTQNKYDNITQFINDNNYRYLYGRYPWEHVIC</sequence>